<feature type="transmembrane region" description="Helical" evidence="1">
    <location>
        <begin position="487"/>
        <end position="506"/>
    </location>
</feature>
<evidence type="ECO:0000313" key="2">
    <source>
        <dbReference type="EMBL" id="CAH3194005.1"/>
    </source>
</evidence>
<comment type="caution">
    <text evidence="2">The sequence shown here is derived from an EMBL/GenBank/DDBJ whole genome shotgun (WGS) entry which is preliminary data.</text>
</comment>
<feature type="transmembrane region" description="Helical" evidence="1">
    <location>
        <begin position="980"/>
        <end position="1000"/>
    </location>
</feature>
<gene>
    <name evidence="2" type="ORF">PEVE_00026941</name>
</gene>
<feature type="non-terminal residue" evidence="2">
    <location>
        <position position="1"/>
    </location>
</feature>
<organism evidence="2 3">
    <name type="scientific">Porites evermanni</name>
    <dbReference type="NCBI Taxonomy" id="104178"/>
    <lineage>
        <taxon>Eukaryota</taxon>
        <taxon>Metazoa</taxon>
        <taxon>Cnidaria</taxon>
        <taxon>Anthozoa</taxon>
        <taxon>Hexacorallia</taxon>
        <taxon>Scleractinia</taxon>
        <taxon>Fungiina</taxon>
        <taxon>Poritidae</taxon>
        <taxon>Porites</taxon>
    </lineage>
</organism>
<feature type="transmembrane region" description="Helical" evidence="1">
    <location>
        <begin position="794"/>
        <end position="819"/>
    </location>
</feature>
<feature type="transmembrane region" description="Helical" evidence="1">
    <location>
        <begin position="158"/>
        <end position="184"/>
    </location>
</feature>
<name>A0ABN8SSA7_9CNID</name>
<keyword evidence="1" id="KW-1133">Transmembrane helix</keyword>
<dbReference type="EMBL" id="CALNXI010003673">
    <property type="protein sequence ID" value="CAH3194005.1"/>
    <property type="molecule type" value="Genomic_DNA"/>
</dbReference>
<accession>A0ABN8SSA7</accession>
<reference evidence="2 3" key="1">
    <citation type="submission" date="2022-05" db="EMBL/GenBank/DDBJ databases">
        <authorList>
            <consortium name="Genoscope - CEA"/>
            <person name="William W."/>
        </authorList>
    </citation>
    <scope>NUCLEOTIDE SEQUENCE [LARGE SCALE GENOMIC DNA]</scope>
</reference>
<keyword evidence="1" id="KW-0472">Membrane</keyword>
<dbReference type="Proteomes" id="UP001159427">
    <property type="component" value="Unassembled WGS sequence"/>
</dbReference>
<feature type="transmembrane region" description="Helical" evidence="1">
    <location>
        <begin position="952"/>
        <end position="974"/>
    </location>
</feature>
<feature type="transmembrane region" description="Helical" evidence="1">
    <location>
        <begin position="880"/>
        <end position="901"/>
    </location>
</feature>
<protein>
    <submittedName>
        <fullName evidence="2">Uncharacterized protein</fullName>
    </submittedName>
</protein>
<feature type="transmembrane region" description="Helical" evidence="1">
    <location>
        <begin position="840"/>
        <end position="868"/>
    </location>
</feature>
<feature type="transmembrane region" description="Helical" evidence="1">
    <location>
        <begin position="766"/>
        <end position="788"/>
    </location>
</feature>
<keyword evidence="3" id="KW-1185">Reference proteome</keyword>
<feature type="transmembrane region" description="Helical" evidence="1">
    <location>
        <begin position="593"/>
        <end position="614"/>
    </location>
</feature>
<keyword evidence="1" id="KW-0812">Transmembrane</keyword>
<sequence length="1009" mass="113660">VNCKVLPVGENIASEFRPQAFEEGVRLIYLNLKIGNNSYNPLELQDVFQPDRWVWARSNKEPMLSLPYDYDILSLGLLNYQVRSMTAPLRDEPSGCLAGLNSTCQNMAVGRALMDNVTSEGGNTGVVCVAMIGEMYYHCCRLNASSINCDLPVEGSNWYQAIGNFLLCLAVVLTLYFPALPLLLPDYIFNLQYECVKEGNTDELTIHARRNEYEEILDIDDVKEDRLKSSQVLDEIPVDDASPVTCSMAFLGCVQGLPDVKMSFNLKLARPHDQANMSACNSCKPLVLLLSVACVCYLASPAASEQNCSVANCEVLTVGENLESEFRLKAYEKGVRIIYLNLKIGNSSYNPLDLPDEILPDRWVWALSNNEPMLSLPFDFDILSLGLLNYQVRSMTVPLRDEPSGCLARLNSTCQNMAVGRALLNNVTRDNSIELSSKTGVVCVLMMMKNLNELWSISYHCCSSDDSSINCDLPVAGSNWFNTISSLLHVLSVIALLFSPGCLLLLPDVIFNLQYERDMEDMHSNTVNDVNELAAVNNNTENELDTDDNEQSESVNIEDRIPVDDASPVTFSKVLLGYFQQLPNLQMPFNVKLGFLLFWFPFASYIHLGLYLVLRKKYTHERVLKQAPGTLSPAPEFVEIKPEIFSLSSILVSASFMLPFFAMVLFLKPRDFFVKQEMKCFLCDFCRTPLRKRTKNILVKIPFCTQSLNSVSLGDKMLRHMKCFPRIAYALILNFLRLHNCGLKGFVSLSTCFLKINIRTKKRRPLLVLWLLFSSLFTLFLGIVWVALCFTLSLVFITLFFLSLSPVMTLSYGIALKIWTLIGPRITNLALRKFLTTGVVFLFDLMLGLNLFVGVSLLCTLILGIFGFTLMGLVLNVDIVTPYVSFFLAFVTNVYFCYANFQRSYIELKGLIFKSWQQETMSTKGSDQSTIPTMLFWYVSDRVLPAGTEICLMFRNMAFIVTFLFLTISSIVFFRNAYDISTLVSTIAVFISGAIPSLFFKGFTRGRNF</sequence>
<proteinExistence type="predicted"/>
<evidence type="ECO:0000313" key="3">
    <source>
        <dbReference type="Proteomes" id="UP001159427"/>
    </source>
</evidence>
<feature type="non-terminal residue" evidence="2">
    <location>
        <position position="1009"/>
    </location>
</feature>
<feature type="transmembrane region" description="Helical" evidence="1">
    <location>
        <begin position="644"/>
        <end position="667"/>
    </location>
</feature>
<evidence type="ECO:0000256" key="1">
    <source>
        <dbReference type="SAM" id="Phobius"/>
    </source>
</evidence>